<protein>
    <recommendedName>
        <fullName evidence="1">Dipeptidase</fullName>
        <ecNumber evidence="1">3.4.-.-</ecNumber>
    </recommendedName>
</protein>
<keyword evidence="1" id="KW-0224">Dipeptidase</keyword>
<keyword evidence="1" id="KW-0645">Protease</keyword>
<dbReference type="AlphaFoldDB" id="A0A6I3S4D3"/>
<accession>A0A6I3S4D3</accession>
<comment type="similarity">
    <text evidence="1">Belongs to the peptidase C69 family.</text>
</comment>
<dbReference type="Gene3D" id="3.60.60.10">
    <property type="entry name" value="Penicillin V Acylase, Chain A"/>
    <property type="match status" value="1"/>
</dbReference>
<dbReference type="InterPro" id="IPR005322">
    <property type="entry name" value="Peptidase_C69"/>
</dbReference>
<dbReference type="EMBL" id="WNCL01000078">
    <property type="protein sequence ID" value="MTU44440.1"/>
    <property type="molecule type" value="Genomic_DNA"/>
</dbReference>
<evidence type="ECO:0000256" key="1">
    <source>
        <dbReference type="RuleBase" id="RU364089"/>
    </source>
</evidence>
<dbReference type="Pfam" id="PF03577">
    <property type="entry name" value="Peptidase_C69"/>
    <property type="match status" value="1"/>
</dbReference>
<dbReference type="GO" id="GO:0070004">
    <property type="term" value="F:cysteine-type exopeptidase activity"/>
    <property type="evidence" value="ECO:0007669"/>
    <property type="project" value="InterPro"/>
</dbReference>
<dbReference type="RefSeq" id="WP_008863716.1">
    <property type="nucleotide sequence ID" value="NZ_CATXDL010000001.1"/>
</dbReference>
<gene>
    <name evidence="2" type="ORF">GMD42_12705</name>
</gene>
<dbReference type="Proteomes" id="UP000462362">
    <property type="component" value="Unassembled WGS sequence"/>
</dbReference>
<dbReference type="PANTHER" id="PTHR12994">
    <property type="entry name" value="SECERNIN"/>
    <property type="match status" value="1"/>
</dbReference>
<sequence>MNLRLTALSALVGISLAAFALPSNACFTVIVGKKVSSTGEILVGHNEDNEMRIITSQYWVDPAMHEDGELIEFEPAAAKIPQVKKTLGFWWSQTLAPTGYSFSDGFVNEKGVVVVSNNCNQTIEKGEKINEGGIGYGIRRLIAERAVSARDGVNLAIDLVKKYGYFQEGRTYTIADANEAWQLVLLRGSRYVARKVQDDEIAFLANAINITNIDLKDTANVIASPDLIENAIKKGTYKPKDPKNFSDFNLRKAYQLDERTSADWTKERVRVLLNYLTGKDFKDEHAFPMSMKLKNKVSAEQVRQMISGHSKHEVRDSGWYHQGMNDICNIGTYDSVVYVLRPNPLFTLAWRTNGRPSQQFSYPQYPLAGTAIGQNFMDPKTATTAQFHATPEQLSYRADRPLYTFLTMQNFLDWQHQDYPIFAKNKRAFEKQAAAEVQKADKEARMLYRVDPGKAKAFLHEFNNYSFHNVLHATEQELHELHHLPIIINSKELSQSSDGTFTVTALSTPQVHMTRVDKEATRFGSPFSNADLEVNRKMPKPLKVEFMDVNKDGLKDAVFTFPIKTAVAFTVPDVDTELYLWTKVGKKQLAGYDIVKIKK</sequence>
<comment type="caution">
    <text evidence="2">The sequence shown here is derived from an EMBL/GenBank/DDBJ whole genome shotgun (WGS) entry which is preliminary data.</text>
</comment>
<comment type="catalytic activity">
    <reaction evidence="1">
        <text>an L-aminoacyl-L-amino acid + H2O = 2 an L-alpha-amino acid</text>
        <dbReference type="Rhea" id="RHEA:48940"/>
        <dbReference type="ChEBI" id="CHEBI:15377"/>
        <dbReference type="ChEBI" id="CHEBI:59869"/>
        <dbReference type="ChEBI" id="CHEBI:77460"/>
    </reaction>
</comment>
<reference evidence="2 3" key="1">
    <citation type="journal article" date="2019" name="Nat. Med.">
        <title>A library of human gut bacterial isolates paired with longitudinal multiomics data enables mechanistic microbiome research.</title>
        <authorList>
            <person name="Poyet M."/>
            <person name="Groussin M."/>
            <person name="Gibbons S.M."/>
            <person name="Avila-Pacheco J."/>
            <person name="Jiang X."/>
            <person name="Kearney S.M."/>
            <person name="Perrotta A.R."/>
            <person name="Berdy B."/>
            <person name="Zhao S."/>
            <person name="Lieberman T.D."/>
            <person name="Swanson P.K."/>
            <person name="Smith M."/>
            <person name="Roesemann S."/>
            <person name="Alexander J.E."/>
            <person name="Rich S.A."/>
            <person name="Livny J."/>
            <person name="Vlamakis H."/>
            <person name="Clish C."/>
            <person name="Bullock K."/>
            <person name="Deik A."/>
            <person name="Scott J."/>
            <person name="Pierce K.A."/>
            <person name="Xavier R.J."/>
            <person name="Alm E.J."/>
        </authorList>
    </citation>
    <scope>NUCLEOTIDE SEQUENCE [LARGE SCALE GENOMIC DNA]</scope>
    <source>
        <strain evidence="2 3">BIOML-A2</strain>
    </source>
</reference>
<dbReference type="PANTHER" id="PTHR12994:SF17">
    <property type="entry name" value="LD30995P"/>
    <property type="match status" value="1"/>
</dbReference>
<evidence type="ECO:0000313" key="2">
    <source>
        <dbReference type="EMBL" id="MTU44440.1"/>
    </source>
</evidence>
<dbReference type="GO" id="GO:0016805">
    <property type="term" value="F:dipeptidase activity"/>
    <property type="evidence" value="ECO:0007669"/>
    <property type="project" value="UniProtKB-KW"/>
</dbReference>
<evidence type="ECO:0000313" key="3">
    <source>
        <dbReference type="Proteomes" id="UP000462362"/>
    </source>
</evidence>
<keyword evidence="1" id="KW-0378">Hydrolase</keyword>
<dbReference type="EC" id="3.4.-.-" evidence="1"/>
<organism evidence="2 3">
    <name type="scientific">Parasutterella excrementihominis</name>
    <dbReference type="NCBI Taxonomy" id="487175"/>
    <lineage>
        <taxon>Bacteria</taxon>
        <taxon>Pseudomonadati</taxon>
        <taxon>Pseudomonadota</taxon>
        <taxon>Betaproteobacteria</taxon>
        <taxon>Burkholderiales</taxon>
        <taxon>Sutterellaceae</taxon>
        <taxon>Parasutterella</taxon>
    </lineage>
</organism>
<name>A0A6I3S4D3_9BURK</name>
<dbReference type="GeneID" id="43348226"/>
<proteinExistence type="inferred from homology"/>
<dbReference type="GO" id="GO:0006508">
    <property type="term" value="P:proteolysis"/>
    <property type="evidence" value="ECO:0007669"/>
    <property type="project" value="UniProtKB-KW"/>
</dbReference>